<dbReference type="InterPro" id="IPR002885">
    <property type="entry name" value="PPR_rpt"/>
</dbReference>
<gene>
    <name evidence="3" type="ORF">Gorai_000637</name>
</gene>
<evidence type="ECO:0000313" key="3">
    <source>
        <dbReference type="EMBL" id="MBA0587510.1"/>
    </source>
</evidence>
<reference evidence="3 4" key="1">
    <citation type="journal article" date="2019" name="Genome Biol. Evol.">
        <title>Insights into the evolution of the New World diploid cottons (Gossypium, subgenus Houzingenia) based on genome sequencing.</title>
        <authorList>
            <person name="Grover C.E."/>
            <person name="Arick M.A. 2nd"/>
            <person name="Thrash A."/>
            <person name="Conover J.L."/>
            <person name="Sanders W.S."/>
            <person name="Peterson D.G."/>
            <person name="Frelichowski J.E."/>
            <person name="Scheffler J.A."/>
            <person name="Scheffler B.E."/>
            <person name="Wendel J.F."/>
        </authorList>
    </citation>
    <scope>NUCLEOTIDE SEQUENCE [LARGE SCALE GENOMIC DNA]</scope>
    <source>
        <strain evidence="3">8</strain>
        <tissue evidence="3">Leaf</tissue>
    </source>
</reference>
<name>A0A7J8PEU2_GOSRA</name>
<dbReference type="GO" id="GO:0003723">
    <property type="term" value="F:RNA binding"/>
    <property type="evidence" value="ECO:0007669"/>
    <property type="project" value="InterPro"/>
</dbReference>
<evidence type="ECO:0000256" key="1">
    <source>
        <dbReference type="ARBA" id="ARBA00022737"/>
    </source>
</evidence>
<evidence type="ECO:0000313" key="4">
    <source>
        <dbReference type="Proteomes" id="UP000593578"/>
    </source>
</evidence>
<proteinExistence type="predicted"/>
<dbReference type="InterPro" id="IPR011990">
    <property type="entry name" value="TPR-like_helical_dom_sf"/>
</dbReference>
<feature type="repeat" description="PPR" evidence="2">
    <location>
        <begin position="5"/>
        <end position="39"/>
    </location>
</feature>
<dbReference type="Pfam" id="PF01535">
    <property type="entry name" value="PPR"/>
    <property type="match status" value="1"/>
</dbReference>
<dbReference type="NCBIfam" id="TIGR00756">
    <property type="entry name" value="PPR"/>
    <property type="match status" value="1"/>
</dbReference>
<protein>
    <recommendedName>
        <fullName evidence="5">Pentatricopeptide repeat-containing protein</fullName>
    </recommendedName>
</protein>
<dbReference type="InterPro" id="IPR046960">
    <property type="entry name" value="PPR_At4g14850-like_plant"/>
</dbReference>
<dbReference type="Gene3D" id="1.25.40.10">
    <property type="entry name" value="Tetratricopeptide repeat domain"/>
    <property type="match status" value="1"/>
</dbReference>
<dbReference type="AlphaFoldDB" id="A0A7J8PEU2"/>
<dbReference type="GO" id="GO:0009451">
    <property type="term" value="P:RNA modification"/>
    <property type="evidence" value="ECO:0007669"/>
    <property type="project" value="InterPro"/>
</dbReference>
<sequence>MPLKDVVAWNSMIYGYLKFRRVDEVVNLLLEMPYWNMVGSGVKLSSNMLSCVLKACANVMALHLGVQTNGRQMQNTCVVFSEKRYGNVVIWTAFSWLWPEPGLEALDKAKELIAIVIVRSLDSNVFVGNSLVVLYT</sequence>
<dbReference type="PANTHER" id="PTHR47926">
    <property type="entry name" value="PENTATRICOPEPTIDE REPEAT-CONTAINING PROTEIN"/>
    <property type="match status" value="1"/>
</dbReference>
<feature type="non-terminal residue" evidence="3">
    <location>
        <position position="1"/>
    </location>
</feature>
<organism evidence="3 4">
    <name type="scientific">Gossypium raimondii</name>
    <name type="common">Peruvian cotton</name>
    <name type="synonym">Gossypium klotzschianum subsp. raimondii</name>
    <dbReference type="NCBI Taxonomy" id="29730"/>
    <lineage>
        <taxon>Eukaryota</taxon>
        <taxon>Viridiplantae</taxon>
        <taxon>Streptophyta</taxon>
        <taxon>Embryophyta</taxon>
        <taxon>Tracheophyta</taxon>
        <taxon>Spermatophyta</taxon>
        <taxon>Magnoliopsida</taxon>
        <taxon>eudicotyledons</taxon>
        <taxon>Gunneridae</taxon>
        <taxon>Pentapetalae</taxon>
        <taxon>rosids</taxon>
        <taxon>malvids</taxon>
        <taxon>Malvales</taxon>
        <taxon>Malvaceae</taxon>
        <taxon>Malvoideae</taxon>
        <taxon>Gossypium</taxon>
    </lineage>
</organism>
<dbReference type="PROSITE" id="PS51375">
    <property type="entry name" value="PPR"/>
    <property type="match status" value="1"/>
</dbReference>
<accession>A0A7J8PEU2</accession>
<keyword evidence="1" id="KW-0677">Repeat</keyword>
<dbReference type="Proteomes" id="UP000593578">
    <property type="component" value="Unassembled WGS sequence"/>
</dbReference>
<comment type="caution">
    <text evidence="3">The sequence shown here is derived from an EMBL/GenBank/DDBJ whole genome shotgun (WGS) entry which is preliminary data.</text>
</comment>
<evidence type="ECO:0000256" key="2">
    <source>
        <dbReference type="PROSITE-ProRule" id="PRU00708"/>
    </source>
</evidence>
<evidence type="ECO:0008006" key="5">
    <source>
        <dbReference type="Google" id="ProtNLM"/>
    </source>
</evidence>
<dbReference type="EMBL" id="JABEZZ010000006">
    <property type="protein sequence ID" value="MBA0587510.1"/>
    <property type="molecule type" value="Genomic_DNA"/>
</dbReference>